<evidence type="ECO:0000313" key="2">
    <source>
        <dbReference type="EMBL" id="TIX51412.1"/>
    </source>
</evidence>
<dbReference type="Pfam" id="PF13692">
    <property type="entry name" value="Glyco_trans_1_4"/>
    <property type="match status" value="1"/>
</dbReference>
<dbReference type="GO" id="GO:0016757">
    <property type="term" value="F:glycosyltransferase activity"/>
    <property type="evidence" value="ECO:0007669"/>
    <property type="project" value="UniProtKB-ARBA"/>
</dbReference>
<dbReference type="InterPro" id="IPR050194">
    <property type="entry name" value="Glycosyltransferase_grp1"/>
</dbReference>
<accession>A0A4T3F6U4</accession>
<dbReference type="CDD" id="cd03814">
    <property type="entry name" value="GT4-like"/>
    <property type="match status" value="1"/>
</dbReference>
<evidence type="ECO:0000259" key="1">
    <source>
        <dbReference type="Pfam" id="PF13439"/>
    </source>
</evidence>
<dbReference type="InterPro" id="IPR028098">
    <property type="entry name" value="Glyco_trans_4-like_N"/>
</dbReference>
<dbReference type="PANTHER" id="PTHR45947">
    <property type="entry name" value="SULFOQUINOVOSYL TRANSFERASE SQD2"/>
    <property type="match status" value="1"/>
</dbReference>
<proteinExistence type="predicted"/>
<dbReference type="Proteomes" id="UP000309389">
    <property type="component" value="Unassembled WGS sequence"/>
</dbReference>
<dbReference type="OrthoDB" id="5490290at2"/>
<organism evidence="2 3">
    <name type="scientific">Alteraurantiacibacter aquimixticola</name>
    <dbReference type="NCBI Taxonomy" id="2489173"/>
    <lineage>
        <taxon>Bacteria</taxon>
        <taxon>Pseudomonadati</taxon>
        <taxon>Pseudomonadota</taxon>
        <taxon>Alphaproteobacteria</taxon>
        <taxon>Sphingomonadales</taxon>
        <taxon>Erythrobacteraceae</taxon>
        <taxon>Alteraurantiacibacter</taxon>
    </lineage>
</organism>
<keyword evidence="2" id="KW-0808">Transferase</keyword>
<gene>
    <name evidence="2" type="ORF">E5222_02825</name>
</gene>
<dbReference type="RefSeq" id="WP_136692197.1">
    <property type="nucleotide sequence ID" value="NZ_SSHH01000001.1"/>
</dbReference>
<feature type="domain" description="Glycosyltransferase subfamily 4-like N-terminal" evidence="1">
    <location>
        <begin position="20"/>
        <end position="185"/>
    </location>
</feature>
<protein>
    <submittedName>
        <fullName evidence="2">Glycosyltransferase family 1 protein</fullName>
    </submittedName>
</protein>
<dbReference type="EMBL" id="SSHH01000001">
    <property type="protein sequence ID" value="TIX51412.1"/>
    <property type="molecule type" value="Genomic_DNA"/>
</dbReference>
<dbReference type="Gene3D" id="3.40.50.2000">
    <property type="entry name" value="Glycogen Phosphorylase B"/>
    <property type="match status" value="2"/>
</dbReference>
<keyword evidence="3" id="KW-1185">Reference proteome</keyword>
<reference evidence="2 3" key="1">
    <citation type="submission" date="2019-04" db="EMBL/GenBank/DDBJ databases">
        <title>Altererythrobacter aquimixticola sp. nov., isolated from sediment of junction between the ocean and a freshwater spring.</title>
        <authorList>
            <person name="Yoon J.-H."/>
        </authorList>
    </citation>
    <scope>NUCLEOTIDE SEQUENCE [LARGE SCALE GENOMIC DNA]</scope>
    <source>
        <strain evidence="2 3">SSKS-13</strain>
    </source>
</reference>
<dbReference type="Pfam" id="PF13439">
    <property type="entry name" value="Glyco_transf_4"/>
    <property type="match status" value="1"/>
</dbReference>
<evidence type="ECO:0000313" key="3">
    <source>
        <dbReference type="Proteomes" id="UP000309389"/>
    </source>
</evidence>
<sequence length="386" mass="42504">MEMDELRVALFSGNYNYVRDGANQALNRLVDYLLRQGARVRVYSPKVEEPAFECAGELIGLPNLPIPGRGEYRLPLALSAEVKQDLAKFVPNIVHVASPDIAGHRAVTWAKEREVPILASVHTRFETYPRYYGMAFLEPVAVALLRRFYQRCDALVAPSESMAAVLREQGMNDDISIWSRGVDREIFDPSRRDLAWRRELGIADDEVAVGFLGRLVMEKGLDVFSETIAELRKRDVKHKVLVVGEGPAHEFFSQNVPDAVFAGFQRGADLGRAVACMDMLLNPSVTETFGNVTLEAMACGIPVVAARATGSTSLVADGETGRLVEPGRIGDFADVVEAYCRNDALRKEHGAAGELRSRDYSWDAINSAVAEAYIRLVTANEEAVSA</sequence>
<name>A0A4T3F6U4_9SPHN</name>
<dbReference type="PANTHER" id="PTHR45947:SF3">
    <property type="entry name" value="SULFOQUINOVOSYL TRANSFERASE SQD2"/>
    <property type="match status" value="1"/>
</dbReference>
<dbReference type="AlphaFoldDB" id="A0A4T3F6U4"/>
<comment type="caution">
    <text evidence="2">The sequence shown here is derived from an EMBL/GenBank/DDBJ whole genome shotgun (WGS) entry which is preliminary data.</text>
</comment>
<dbReference type="SUPFAM" id="SSF53756">
    <property type="entry name" value="UDP-Glycosyltransferase/glycogen phosphorylase"/>
    <property type="match status" value="1"/>
</dbReference>